<dbReference type="EMBL" id="MU274966">
    <property type="protein sequence ID" value="KAI0083431.1"/>
    <property type="molecule type" value="Genomic_DNA"/>
</dbReference>
<keyword evidence="2" id="KW-1185">Reference proteome</keyword>
<evidence type="ECO:0000313" key="2">
    <source>
        <dbReference type="Proteomes" id="UP001055072"/>
    </source>
</evidence>
<protein>
    <submittedName>
        <fullName evidence="1">Uncharacterized protein</fullName>
    </submittedName>
</protein>
<sequence>MGGPRDIPHSRLKLSHDILITILRTSEDKGTISIYQIIRLTAYVVTGGDTLRYSLRGPQAMHIASGAEPHNAEAEYVQPVADLFLNPREGRTRRS</sequence>
<proteinExistence type="predicted"/>
<dbReference type="Proteomes" id="UP001055072">
    <property type="component" value="Unassembled WGS sequence"/>
</dbReference>
<accession>A0ACB8TN84</accession>
<comment type="caution">
    <text evidence="1">The sequence shown here is derived from an EMBL/GenBank/DDBJ whole genome shotgun (WGS) entry which is preliminary data.</text>
</comment>
<gene>
    <name evidence="1" type="ORF">BDY19DRAFT_998579</name>
</gene>
<name>A0ACB8TN84_9APHY</name>
<reference evidence="1" key="1">
    <citation type="journal article" date="2021" name="Environ. Microbiol.">
        <title>Gene family expansions and transcriptome signatures uncover fungal adaptations to wood decay.</title>
        <authorList>
            <person name="Hage H."/>
            <person name="Miyauchi S."/>
            <person name="Viragh M."/>
            <person name="Drula E."/>
            <person name="Min B."/>
            <person name="Chaduli D."/>
            <person name="Navarro D."/>
            <person name="Favel A."/>
            <person name="Norest M."/>
            <person name="Lesage-Meessen L."/>
            <person name="Balint B."/>
            <person name="Merenyi Z."/>
            <person name="de Eugenio L."/>
            <person name="Morin E."/>
            <person name="Martinez A.T."/>
            <person name="Baldrian P."/>
            <person name="Stursova M."/>
            <person name="Martinez M.J."/>
            <person name="Novotny C."/>
            <person name="Magnuson J.K."/>
            <person name="Spatafora J.W."/>
            <person name="Maurice S."/>
            <person name="Pangilinan J."/>
            <person name="Andreopoulos W."/>
            <person name="LaButti K."/>
            <person name="Hundley H."/>
            <person name="Na H."/>
            <person name="Kuo A."/>
            <person name="Barry K."/>
            <person name="Lipzen A."/>
            <person name="Henrissat B."/>
            <person name="Riley R."/>
            <person name="Ahrendt S."/>
            <person name="Nagy L.G."/>
            <person name="Grigoriev I.V."/>
            <person name="Martin F."/>
            <person name="Rosso M.N."/>
        </authorList>
    </citation>
    <scope>NUCLEOTIDE SEQUENCE</scope>
    <source>
        <strain evidence="1">CBS 384.51</strain>
    </source>
</reference>
<evidence type="ECO:0000313" key="1">
    <source>
        <dbReference type="EMBL" id="KAI0083431.1"/>
    </source>
</evidence>
<organism evidence="1 2">
    <name type="scientific">Irpex rosettiformis</name>
    <dbReference type="NCBI Taxonomy" id="378272"/>
    <lineage>
        <taxon>Eukaryota</taxon>
        <taxon>Fungi</taxon>
        <taxon>Dikarya</taxon>
        <taxon>Basidiomycota</taxon>
        <taxon>Agaricomycotina</taxon>
        <taxon>Agaricomycetes</taxon>
        <taxon>Polyporales</taxon>
        <taxon>Irpicaceae</taxon>
        <taxon>Irpex</taxon>
    </lineage>
</organism>